<feature type="compositionally biased region" description="Pro residues" evidence="6">
    <location>
        <begin position="634"/>
        <end position="644"/>
    </location>
</feature>
<dbReference type="InterPro" id="IPR008271">
    <property type="entry name" value="Ser/Thr_kinase_AS"/>
</dbReference>
<dbReference type="GO" id="GO:0005524">
    <property type="term" value="F:ATP binding"/>
    <property type="evidence" value="ECO:0007669"/>
    <property type="project" value="UniProtKB-UniRule"/>
</dbReference>
<name>A0A9R1W0I9_LACSA</name>
<organism evidence="8 9">
    <name type="scientific">Lactuca sativa</name>
    <name type="common">Garden lettuce</name>
    <dbReference type="NCBI Taxonomy" id="4236"/>
    <lineage>
        <taxon>Eukaryota</taxon>
        <taxon>Viridiplantae</taxon>
        <taxon>Streptophyta</taxon>
        <taxon>Embryophyta</taxon>
        <taxon>Tracheophyta</taxon>
        <taxon>Spermatophyta</taxon>
        <taxon>Magnoliopsida</taxon>
        <taxon>eudicotyledons</taxon>
        <taxon>Gunneridae</taxon>
        <taxon>Pentapetalae</taxon>
        <taxon>asterids</taxon>
        <taxon>campanulids</taxon>
        <taxon>Asterales</taxon>
        <taxon>Asteraceae</taxon>
        <taxon>Cichorioideae</taxon>
        <taxon>Cichorieae</taxon>
        <taxon>Lactucinae</taxon>
        <taxon>Lactuca</taxon>
    </lineage>
</organism>
<dbReference type="EMBL" id="NBSK02000004">
    <property type="protein sequence ID" value="KAJ0214317.1"/>
    <property type="molecule type" value="Genomic_DNA"/>
</dbReference>
<feature type="region of interest" description="Disordered" evidence="6">
    <location>
        <begin position="545"/>
        <end position="768"/>
    </location>
</feature>
<dbReference type="PROSITE" id="PS00107">
    <property type="entry name" value="PROTEIN_KINASE_ATP"/>
    <property type="match status" value="1"/>
</dbReference>
<evidence type="ECO:0000313" key="8">
    <source>
        <dbReference type="EMBL" id="KAJ0214317.1"/>
    </source>
</evidence>
<feature type="compositionally biased region" description="Low complexity" evidence="6">
    <location>
        <begin position="595"/>
        <end position="612"/>
    </location>
</feature>
<evidence type="ECO:0000256" key="2">
    <source>
        <dbReference type="ARBA" id="ARBA00022741"/>
    </source>
</evidence>
<evidence type="ECO:0000256" key="3">
    <source>
        <dbReference type="ARBA" id="ARBA00022777"/>
    </source>
</evidence>
<dbReference type="Gene3D" id="1.10.510.10">
    <property type="entry name" value="Transferase(Phosphotransferase) domain 1"/>
    <property type="match status" value="1"/>
</dbReference>
<dbReference type="InterPro" id="IPR011009">
    <property type="entry name" value="Kinase-like_dom_sf"/>
</dbReference>
<protein>
    <recommendedName>
        <fullName evidence="7">Protein kinase domain-containing protein</fullName>
    </recommendedName>
</protein>
<keyword evidence="1" id="KW-0808">Transferase</keyword>
<feature type="compositionally biased region" description="Polar residues" evidence="6">
    <location>
        <begin position="749"/>
        <end position="760"/>
    </location>
</feature>
<dbReference type="InterPro" id="IPR000719">
    <property type="entry name" value="Prot_kinase_dom"/>
</dbReference>
<evidence type="ECO:0000256" key="6">
    <source>
        <dbReference type="SAM" id="MobiDB-lite"/>
    </source>
</evidence>
<dbReference type="PANTHER" id="PTHR48011">
    <property type="entry name" value="CCR4-NOT TRANSCRIPTIONAL COMPLEX SUBUNIT CAF120-RELATED"/>
    <property type="match status" value="1"/>
</dbReference>
<dbReference type="GO" id="GO:0007165">
    <property type="term" value="P:signal transduction"/>
    <property type="evidence" value="ECO:0000318"/>
    <property type="project" value="GO_Central"/>
</dbReference>
<dbReference type="Pfam" id="PF00069">
    <property type="entry name" value="Pkinase"/>
    <property type="match status" value="1"/>
</dbReference>
<dbReference type="PROSITE" id="PS00108">
    <property type="entry name" value="PROTEIN_KINASE_ST"/>
    <property type="match status" value="1"/>
</dbReference>
<dbReference type="SUPFAM" id="SSF82153">
    <property type="entry name" value="FAS1 domain"/>
    <property type="match status" value="1"/>
</dbReference>
<keyword evidence="9" id="KW-1185">Reference proteome</keyword>
<dbReference type="InterPro" id="IPR052751">
    <property type="entry name" value="Plant_MAPKKK"/>
</dbReference>
<gene>
    <name evidence="8" type="ORF">LSAT_V11C400190870</name>
</gene>
<reference evidence="8 9" key="1">
    <citation type="journal article" date="2017" name="Nat. Commun.">
        <title>Genome assembly with in vitro proximity ligation data and whole-genome triplication in lettuce.</title>
        <authorList>
            <person name="Reyes-Chin-Wo S."/>
            <person name="Wang Z."/>
            <person name="Yang X."/>
            <person name="Kozik A."/>
            <person name="Arikit S."/>
            <person name="Song C."/>
            <person name="Xia L."/>
            <person name="Froenicke L."/>
            <person name="Lavelle D.O."/>
            <person name="Truco M.J."/>
            <person name="Xia R."/>
            <person name="Zhu S."/>
            <person name="Xu C."/>
            <person name="Xu H."/>
            <person name="Xu X."/>
            <person name="Cox K."/>
            <person name="Korf I."/>
            <person name="Meyers B.C."/>
            <person name="Michelmore R.W."/>
        </authorList>
    </citation>
    <scope>NUCLEOTIDE SEQUENCE [LARGE SCALE GENOMIC DNA]</scope>
    <source>
        <strain evidence="9">cv. Salinas</strain>
        <tissue evidence="8">Seedlings</tissue>
    </source>
</reference>
<feature type="binding site" evidence="5">
    <location>
        <position position="105"/>
    </location>
    <ligand>
        <name>ATP</name>
        <dbReference type="ChEBI" id="CHEBI:30616"/>
    </ligand>
</feature>
<feature type="compositionally biased region" description="Low complexity" evidence="6">
    <location>
        <begin position="684"/>
        <end position="699"/>
    </location>
</feature>
<evidence type="ECO:0000256" key="1">
    <source>
        <dbReference type="ARBA" id="ARBA00022679"/>
    </source>
</evidence>
<dbReference type="GO" id="GO:0004672">
    <property type="term" value="F:protein kinase activity"/>
    <property type="evidence" value="ECO:0000318"/>
    <property type="project" value="GO_Central"/>
</dbReference>
<proteinExistence type="predicted"/>
<dbReference type="SMART" id="SM00220">
    <property type="entry name" value="S_TKc"/>
    <property type="match status" value="1"/>
</dbReference>
<evidence type="ECO:0000313" key="9">
    <source>
        <dbReference type="Proteomes" id="UP000235145"/>
    </source>
</evidence>
<dbReference type="PANTHER" id="PTHR48011:SF21">
    <property type="entry name" value="PROTEIN KINASE DOMAIN-CONTAINING PROTEIN"/>
    <property type="match status" value="1"/>
</dbReference>
<feature type="compositionally biased region" description="Low complexity" evidence="6">
    <location>
        <begin position="545"/>
        <end position="555"/>
    </location>
</feature>
<feature type="domain" description="Protein kinase" evidence="7">
    <location>
        <begin position="69"/>
        <end position="341"/>
    </location>
</feature>
<evidence type="ECO:0000256" key="5">
    <source>
        <dbReference type="PROSITE-ProRule" id="PRU10141"/>
    </source>
</evidence>
<dbReference type="SUPFAM" id="SSF56112">
    <property type="entry name" value="Protein kinase-like (PK-like)"/>
    <property type="match status" value="1"/>
</dbReference>
<dbReference type="Proteomes" id="UP000235145">
    <property type="component" value="Unassembled WGS sequence"/>
</dbReference>
<dbReference type="InterPro" id="IPR036378">
    <property type="entry name" value="FAS1_dom_sf"/>
</dbReference>
<keyword evidence="2 5" id="KW-0547">Nucleotide-binding</keyword>
<sequence length="782" mass="83368">MILYCEKTLGKKNYYALSFTNQLVTNMNSMEAKTKKRSLLAGEKSYEGKRSKQDDWKLVHKKYGDGIAWSRGAMIGKGSFGSVFLANLKKPKSKYSYYPPIMAVKSAEVSASGSIQKEKEVMDNIRGCPNVIKCFGDEITNGEDGQMVYNLLLEYGSGGTLADLIKKSGKSLPEVDVRRYTRSILRGLTHIHKKGYVHCDLKPENVLLVANSRDGFTAKIGDLGLAKRAKQSKKNKLGPYWRGTPMYLSPETVVNGVQEPPSDVWAVGCIVFEMLTGKPLWFSEKDLTVDEILSRISDDENELPCVSSSISTDGRSFLKGCLSRKVMCRLRSNMLLNHPFVKGLLDDNVNEVDKSQKEVFDINNITSSLAFSHDDDDDDDDDGELWSSSFTDGSSYDGLSSWSEGDVNAIKSEEKINSRQTITVLAVSNDDVLHLSGKHQNDMLDDLMRVHVVLDYFDVEKLHNLQNGTTQMTTLFQTTGRALGEQGFLKATVSKTENVVISSATSGVPVGAILVNSMFAEPFNISVLHISTEIVPLGMNFPVVSDSNSSSRVDSPAPTPKTSKPRVYTPRCGHKVAPSHSRYSAPSPNPHGESPPEGASPAPSGGSANAPAFAESPLLAPKLVPSHSRSPTPTLSPNPPPIVESPPKGAPSANAPASTKSPPKGAPAPSPLGSSTNVPTSIKSPPEGALGAPSSGGSANTPVSAKSPPESETSLVAPSGSSASTPKSPPNSIEAPAISPPKIADTPAESLSQPADTDQPSGIGTSSSSIVVITMGAVGNAH</sequence>
<evidence type="ECO:0000256" key="4">
    <source>
        <dbReference type="ARBA" id="ARBA00022840"/>
    </source>
</evidence>
<keyword evidence="3" id="KW-0418">Kinase</keyword>
<dbReference type="InterPro" id="IPR017441">
    <property type="entry name" value="Protein_kinase_ATP_BS"/>
</dbReference>
<accession>A0A9R1W0I9</accession>
<evidence type="ECO:0000259" key="7">
    <source>
        <dbReference type="PROSITE" id="PS50011"/>
    </source>
</evidence>
<keyword evidence="4 5" id="KW-0067">ATP-binding</keyword>
<feature type="compositionally biased region" description="Polar residues" evidence="6">
    <location>
        <begin position="700"/>
        <end position="726"/>
    </location>
</feature>
<comment type="caution">
    <text evidence="8">The sequence shown here is derived from an EMBL/GenBank/DDBJ whole genome shotgun (WGS) entry which is preliminary data.</text>
</comment>
<dbReference type="PROSITE" id="PS50011">
    <property type="entry name" value="PROTEIN_KINASE_DOM"/>
    <property type="match status" value="1"/>
</dbReference>
<dbReference type="AlphaFoldDB" id="A0A9R1W0I9"/>